<evidence type="ECO:0000313" key="1">
    <source>
        <dbReference type="EMBL" id="WDI03934.1"/>
    </source>
</evidence>
<gene>
    <name evidence="1" type="ORF">PUW25_08290</name>
</gene>
<name>A0ABY7XDT4_9BACL</name>
<proteinExistence type="predicted"/>
<protein>
    <submittedName>
        <fullName evidence="1">Uncharacterized protein</fullName>
    </submittedName>
</protein>
<dbReference type="EMBL" id="CP118108">
    <property type="protein sequence ID" value="WDI03934.1"/>
    <property type="molecule type" value="Genomic_DNA"/>
</dbReference>
<keyword evidence="2" id="KW-1185">Reference proteome</keyword>
<organism evidence="1 2">
    <name type="scientific">Paenibacillus urinalis</name>
    <dbReference type="NCBI Taxonomy" id="521520"/>
    <lineage>
        <taxon>Bacteria</taxon>
        <taxon>Bacillati</taxon>
        <taxon>Bacillota</taxon>
        <taxon>Bacilli</taxon>
        <taxon>Bacillales</taxon>
        <taxon>Paenibacillaceae</taxon>
        <taxon>Paenibacillus</taxon>
    </lineage>
</organism>
<accession>A0ABY7XDT4</accession>
<dbReference type="Proteomes" id="UP001221519">
    <property type="component" value="Chromosome"/>
</dbReference>
<sequence length="270" mass="31716">MSTDANSKVRTKQSPRPIILERIHDELDEVPGGCLVGVHFERFMTLDPRKKLHRIRIWLEEMYGDEYSRSAVIKKINNDLSYQGLKNIEECLKGSVRKGNISILAKAYGVPEAIITMETADECGVKGLFIGKEEDEDEYFYRYFCQNGKKHILDDSDLSKYQWETDVKRLKEVDVEILIRVREPETGEFISKRNSFARFKLLSDDLPRLHDILQKDIEMISIKHKEYIGMREHIQELYQMLSAAERRIDQYEGIDPNERIMRELNQLLDN</sequence>
<evidence type="ECO:0000313" key="2">
    <source>
        <dbReference type="Proteomes" id="UP001221519"/>
    </source>
</evidence>
<dbReference type="RefSeq" id="WP_274336888.1">
    <property type="nucleotide sequence ID" value="NZ_CP118106.1"/>
</dbReference>
<reference evidence="1 2" key="1">
    <citation type="submission" date="2023-02" db="EMBL/GenBank/DDBJ databases">
        <title>Pathogen: clinical or host-associated sample.</title>
        <authorList>
            <person name="Hergert J."/>
            <person name="Casey R."/>
            <person name="Wagner J."/>
            <person name="Young E.L."/>
            <person name="Oakeson K.F."/>
        </authorList>
    </citation>
    <scope>NUCLEOTIDE SEQUENCE [LARGE SCALE GENOMIC DNA]</scope>
    <source>
        <strain evidence="1 2">2022CK-00829</strain>
    </source>
</reference>